<sequence length="112" mass="11752">MKVIAAGFGLTHPSISSSGAKVAKKVDLKISENDVCKKLNNYWDGTNDGETVCNIVENGRDTCTGDSGGPLVYSQGGSHQLVGITSFGILPYELRQNPTCGTNGGAAFYTHV</sequence>
<keyword evidence="5" id="KW-1185">Reference proteome</keyword>
<dbReference type="InterPro" id="IPR050127">
    <property type="entry name" value="Serine_Proteases_S1"/>
</dbReference>
<dbReference type="GO" id="GO:0005615">
    <property type="term" value="C:extracellular space"/>
    <property type="evidence" value="ECO:0007669"/>
    <property type="project" value="TreeGrafter"/>
</dbReference>
<dbReference type="OrthoDB" id="10012881at2759"/>
<evidence type="ECO:0000259" key="3">
    <source>
        <dbReference type="PROSITE" id="PS50240"/>
    </source>
</evidence>
<dbReference type="InterPro" id="IPR043504">
    <property type="entry name" value="Peptidase_S1_PA_chymotrypsin"/>
</dbReference>
<dbReference type="PROSITE" id="PS50240">
    <property type="entry name" value="TRYPSIN_DOM"/>
    <property type="match status" value="1"/>
</dbReference>
<keyword evidence="1" id="KW-0645">Protease</keyword>
<dbReference type="InterPro" id="IPR009003">
    <property type="entry name" value="Peptidase_S1_PA"/>
</dbReference>
<evidence type="ECO:0000256" key="2">
    <source>
        <dbReference type="ARBA" id="ARBA00022801"/>
    </source>
</evidence>
<dbReference type="AlphaFoldDB" id="A0A1R1PRA4"/>
<dbReference type="InterPro" id="IPR033116">
    <property type="entry name" value="TRYPSIN_SER"/>
</dbReference>
<dbReference type="SUPFAM" id="SSF50494">
    <property type="entry name" value="Trypsin-like serine proteases"/>
    <property type="match status" value="1"/>
</dbReference>
<protein>
    <submittedName>
        <fullName evidence="4">Plasma kallikrein</fullName>
    </submittedName>
</protein>
<gene>
    <name evidence="4" type="ORF">AX774_g2996</name>
</gene>
<dbReference type="GO" id="GO:0004252">
    <property type="term" value="F:serine-type endopeptidase activity"/>
    <property type="evidence" value="ECO:0007669"/>
    <property type="project" value="InterPro"/>
</dbReference>
<keyword evidence="2" id="KW-0378">Hydrolase</keyword>
<evidence type="ECO:0000256" key="1">
    <source>
        <dbReference type="ARBA" id="ARBA00022670"/>
    </source>
</evidence>
<dbReference type="EMBL" id="LSSK01000394">
    <property type="protein sequence ID" value="OMH83484.1"/>
    <property type="molecule type" value="Genomic_DNA"/>
</dbReference>
<dbReference type="Gene3D" id="2.40.10.10">
    <property type="entry name" value="Trypsin-like serine proteases"/>
    <property type="match status" value="1"/>
</dbReference>
<reference evidence="5" key="1">
    <citation type="submission" date="2017-01" db="EMBL/GenBank/DDBJ databases">
        <authorList>
            <person name="Wang Y."/>
            <person name="White M."/>
            <person name="Kvist S."/>
            <person name="Moncalvo J.-M."/>
        </authorList>
    </citation>
    <scope>NUCLEOTIDE SEQUENCE [LARGE SCALE GENOMIC DNA]</scope>
    <source>
        <strain evidence="5">COL-18-3</strain>
    </source>
</reference>
<dbReference type="Proteomes" id="UP000188320">
    <property type="component" value="Unassembled WGS sequence"/>
</dbReference>
<proteinExistence type="predicted"/>
<name>A0A1R1PRA4_ZANCU</name>
<dbReference type="GO" id="GO:0006508">
    <property type="term" value="P:proteolysis"/>
    <property type="evidence" value="ECO:0007669"/>
    <property type="project" value="UniProtKB-KW"/>
</dbReference>
<dbReference type="PANTHER" id="PTHR24264">
    <property type="entry name" value="TRYPSIN-RELATED"/>
    <property type="match status" value="1"/>
</dbReference>
<feature type="domain" description="Peptidase S1" evidence="3">
    <location>
        <begin position="1"/>
        <end position="112"/>
    </location>
</feature>
<evidence type="ECO:0000313" key="4">
    <source>
        <dbReference type="EMBL" id="OMH83484.1"/>
    </source>
</evidence>
<accession>A0A1R1PRA4</accession>
<dbReference type="Pfam" id="PF00089">
    <property type="entry name" value="Trypsin"/>
    <property type="match status" value="1"/>
</dbReference>
<dbReference type="InterPro" id="IPR001254">
    <property type="entry name" value="Trypsin_dom"/>
</dbReference>
<comment type="caution">
    <text evidence="4">The sequence shown here is derived from an EMBL/GenBank/DDBJ whole genome shotgun (WGS) entry which is preliminary data.</text>
</comment>
<dbReference type="PROSITE" id="PS00135">
    <property type="entry name" value="TRYPSIN_SER"/>
    <property type="match status" value="1"/>
</dbReference>
<feature type="non-terminal residue" evidence="4">
    <location>
        <position position="112"/>
    </location>
</feature>
<evidence type="ECO:0000313" key="5">
    <source>
        <dbReference type="Proteomes" id="UP000188320"/>
    </source>
</evidence>
<organism evidence="4 5">
    <name type="scientific">Zancudomyces culisetae</name>
    <name type="common">Gut fungus</name>
    <name type="synonym">Smittium culisetae</name>
    <dbReference type="NCBI Taxonomy" id="1213189"/>
    <lineage>
        <taxon>Eukaryota</taxon>
        <taxon>Fungi</taxon>
        <taxon>Fungi incertae sedis</taxon>
        <taxon>Zoopagomycota</taxon>
        <taxon>Kickxellomycotina</taxon>
        <taxon>Harpellomycetes</taxon>
        <taxon>Harpellales</taxon>
        <taxon>Legeriomycetaceae</taxon>
        <taxon>Zancudomyces</taxon>
    </lineage>
</organism>
<dbReference type="PANTHER" id="PTHR24264:SF69">
    <property type="entry name" value="TRYPSIN-3"/>
    <property type="match status" value="1"/>
</dbReference>